<evidence type="ECO:0000256" key="3">
    <source>
        <dbReference type="ARBA" id="ARBA00023163"/>
    </source>
</evidence>
<dbReference type="PROSITE" id="PS50043">
    <property type="entry name" value="HTH_LUXR_2"/>
    <property type="match status" value="1"/>
</dbReference>
<evidence type="ECO:0000313" key="6">
    <source>
        <dbReference type="Proteomes" id="UP000094936"/>
    </source>
</evidence>
<dbReference type="RefSeq" id="WP_068900092.1">
    <property type="nucleotide sequence ID" value="NZ_JBHUIF010000013.1"/>
</dbReference>
<dbReference type="SMART" id="SM00421">
    <property type="entry name" value="HTH_LUXR"/>
    <property type="match status" value="1"/>
</dbReference>
<keyword evidence="1" id="KW-0805">Transcription regulation</keyword>
<keyword evidence="3" id="KW-0804">Transcription</keyword>
<dbReference type="InterPro" id="IPR036388">
    <property type="entry name" value="WH-like_DNA-bd_sf"/>
</dbReference>
<comment type="caution">
    <text evidence="5">The sequence shown here is derived from an EMBL/GenBank/DDBJ whole genome shotgun (WGS) entry which is preliminary data.</text>
</comment>
<dbReference type="GO" id="GO:0003677">
    <property type="term" value="F:DNA binding"/>
    <property type="evidence" value="ECO:0007669"/>
    <property type="project" value="UniProtKB-KW"/>
</dbReference>
<dbReference type="InterPro" id="IPR000792">
    <property type="entry name" value="Tscrpt_reg_LuxR_C"/>
</dbReference>
<dbReference type="OrthoDB" id="5826711at2"/>
<sequence length="247" mass="27801">MYHALLSDRDVYFIAFDSNEVVIDTNYPVVSLNLNHLDDLIFLVGAEQLSAIRQHMTQQPLNFTFNVANLSFAMSRFDIDNSDTVFCLQVEAKQELSDAGKLSAIERDYQLITELSSSFNLLNSAGAAHMTDDLKHEIRDVHLPEVKSKLAELEDPSLKLCLEIVQANMESLLAEPDVNNQLLSVLTPSEYQVAEFIRSGMSSQEIANTLNVAKKTVENHRNSLRNKLGITNRGVNLRNYLQTLETK</sequence>
<dbReference type="PROSITE" id="PS00622">
    <property type="entry name" value="HTH_LUXR_1"/>
    <property type="match status" value="1"/>
</dbReference>
<feature type="domain" description="HTH luxR-type" evidence="4">
    <location>
        <begin position="179"/>
        <end position="244"/>
    </location>
</feature>
<dbReference type="Pfam" id="PF00196">
    <property type="entry name" value="GerE"/>
    <property type="match status" value="1"/>
</dbReference>
<dbReference type="Proteomes" id="UP000094936">
    <property type="component" value="Unassembled WGS sequence"/>
</dbReference>
<dbReference type="PANTHER" id="PTHR44688:SF16">
    <property type="entry name" value="DNA-BINDING TRANSCRIPTIONAL ACTIVATOR DEVR_DOSR"/>
    <property type="match status" value="1"/>
</dbReference>
<dbReference type="EMBL" id="LYBM01000006">
    <property type="protein sequence ID" value="ODA35154.1"/>
    <property type="molecule type" value="Genomic_DNA"/>
</dbReference>
<dbReference type="CDD" id="cd06170">
    <property type="entry name" value="LuxR_C_like"/>
    <property type="match status" value="1"/>
</dbReference>
<reference evidence="5 6" key="1">
    <citation type="submission" date="2016-05" db="EMBL/GenBank/DDBJ databases">
        <title>Genomic Taxonomy of the Vibrionaceae.</title>
        <authorList>
            <person name="Gomez-Gil B."/>
            <person name="Enciso-Ibarra J."/>
        </authorList>
    </citation>
    <scope>NUCLEOTIDE SEQUENCE [LARGE SCALE GENOMIC DNA]</scope>
    <source>
        <strain evidence="5 6">CAIM 1920</strain>
    </source>
</reference>
<organism evidence="5 6">
    <name type="scientific">Veronia pacifica</name>
    <dbReference type="NCBI Taxonomy" id="1080227"/>
    <lineage>
        <taxon>Bacteria</taxon>
        <taxon>Pseudomonadati</taxon>
        <taxon>Pseudomonadota</taxon>
        <taxon>Gammaproteobacteria</taxon>
        <taxon>Vibrionales</taxon>
        <taxon>Vibrionaceae</taxon>
        <taxon>Veronia</taxon>
    </lineage>
</organism>
<keyword evidence="6" id="KW-1185">Reference proteome</keyword>
<dbReference type="PANTHER" id="PTHR44688">
    <property type="entry name" value="DNA-BINDING TRANSCRIPTIONAL ACTIVATOR DEVR_DOSR"/>
    <property type="match status" value="1"/>
</dbReference>
<name>A0A1C3EPH4_9GAMM</name>
<dbReference type="SUPFAM" id="SSF46894">
    <property type="entry name" value="C-terminal effector domain of the bipartite response regulators"/>
    <property type="match status" value="1"/>
</dbReference>
<evidence type="ECO:0000256" key="1">
    <source>
        <dbReference type="ARBA" id="ARBA00023015"/>
    </source>
</evidence>
<evidence type="ECO:0000256" key="2">
    <source>
        <dbReference type="ARBA" id="ARBA00023125"/>
    </source>
</evidence>
<protein>
    <submittedName>
        <fullName evidence="5">Helix-turn-helix transcriptional regulator</fullName>
    </submittedName>
</protein>
<gene>
    <name evidence="5" type="ORF">A8L45_05100</name>
</gene>
<dbReference type="InterPro" id="IPR016032">
    <property type="entry name" value="Sig_transdc_resp-reg_C-effctor"/>
</dbReference>
<accession>A0A1C3EPH4</accession>
<dbReference type="GO" id="GO:0006355">
    <property type="term" value="P:regulation of DNA-templated transcription"/>
    <property type="evidence" value="ECO:0007669"/>
    <property type="project" value="InterPro"/>
</dbReference>
<dbReference type="Gene3D" id="1.10.10.10">
    <property type="entry name" value="Winged helix-like DNA-binding domain superfamily/Winged helix DNA-binding domain"/>
    <property type="match status" value="1"/>
</dbReference>
<dbReference type="AlphaFoldDB" id="A0A1C3EPH4"/>
<dbReference type="STRING" id="1080227.A8L45_05100"/>
<evidence type="ECO:0000259" key="4">
    <source>
        <dbReference type="PROSITE" id="PS50043"/>
    </source>
</evidence>
<keyword evidence="2" id="KW-0238">DNA-binding</keyword>
<dbReference type="PRINTS" id="PR00038">
    <property type="entry name" value="HTHLUXR"/>
</dbReference>
<evidence type="ECO:0000313" key="5">
    <source>
        <dbReference type="EMBL" id="ODA35154.1"/>
    </source>
</evidence>
<proteinExistence type="predicted"/>